<keyword evidence="7" id="KW-0862">Zinc</keyword>
<dbReference type="GO" id="GO:0046872">
    <property type="term" value="F:metal ion binding"/>
    <property type="evidence" value="ECO:0007669"/>
    <property type="project" value="UniProtKB-KW"/>
</dbReference>
<evidence type="ECO:0000313" key="15">
    <source>
        <dbReference type="Proteomes" id="UP000295097"/>
    </source>
</evidence>
<evidence type="ECO:0000256" key="12">
    <source>
        <dbReference type="SAM" id="MobiDB-lite"/>
    </source>
</evidence>
<dbReference type="InterPro" id="IPR009045">
    <property type="entry name" value="Zn_M74/Hedgehog-like"/>
</dbReference>
<gene>
    <name evidence="14" type="ORF">EDC90_101162</name>
</gene>
<feature type="region of interest" description="Disordered" evidence="12">
    <location>
        <begin position="405"/>
        <end position="435"/>
    </location>
</feature>
<keyword evidence="15" id="KW-1185">Reference proteome</keyword>
<dbReference type="Proteomes" id="UP000295097">
    <property type="component" value="Unassembled WGS sequence"/>
</dbReference>
<dbReference type="GO" id="GO:0071555">
    <property type="term" value="P:cell wall organization"/>
    <property type="evidence" value="ECO:0007669"/>
    <property type="project" value="UniProtKB-KW"/>
</dbReference>
<comment type="similarity">
    <text evidence="10">Belongs to the peptidase M15 family.</text>
</comment>
<keyword evidence="5 13" id="KW-0732">Signal</keyword>
<dbReference type="SUPFAM" id="SSF55166">
    <property type="entry name" value="Hedgehog/DD-peptidase"/>
    <property type="match status" value="1"/>
</dbReference>
<keyword evidence="6" id="KW-0378">Hydrolase</keyword>
<dbReference type="EMBL" id="SMAR01000011">
    <property type="protein sequence ID" value="TCT39877.1"/>
    <property type="molecule type" value="Genomic_DNA"/>
</dbReference>
<evidence type="ECO:0000256" key="1">
    <source>
        <dbReference type="ARBA" id="ARBA00001947"/>
    </source>
</evidence>
<evidence type="ECO:0000256" key="10">
    <source>
        <dbReference type="ARBA" id="ARBA00093448"/>
    </source>
</evidence>
<dbReference type="PANTHER" id="PTHR37425">
    <property type="match status" value="1"/>
</dbReference>
<evidence type="ECO:0000313" key="14">
    <source>
        <dbReference type="EMBL" id="TCT39877.1"/>
    </source>
</evidence>
<feature type="chain" id="PRO_5020510077" description="Murein endopeptidase K" evidence="13">
    <location>
        <begin position="33"/>
        <end position="539"/>
    </location>
</feature>
<comment type="cofactor">
    <cofactor evidence="1">
        <name>Zn(2+)</name>
        <dbReference type="ChEBI" id="CHEBI:29105"/>
    </cofactor>
</comment>
<accession>A0A4R3NYF2</accession>
<protein>
    <recommendedName>
        <fullName evidence="11">Murein endopeptidase K</fullName>
    </recommendedName>
</protein>
<keyword evidence="4" id="KW-0479">Metal-binding</keyword>
<organism evidence="14 15">
    <name type="scientific">Martelella mediterranea</name>
    <dbReference type="NCBI Taxonomy" id="293089"/>
    <lineage>
        <taxon>Bacteria</taxon>
        <taxon>Pseudomonadati</taxon>
        <taxon>Pseudomonadota</taxon>
        <taxon>Alphaproteobacteria</taxon>
        <taxon>Hyphomicrobiales</taxon>
        <taxon>Aurantimonadaceae</taxon>
        <taxon>Martelella</taxon>
    </lineage>
</organism>
<keyword evidence="9" id="KW-0961">Cell wall biogenesis/degradation</keyword>
<name>A0A4R3NYF2_9HYPH</name>
<evidence type="ECO:0000256" key="2">
    <source>
        <dbReference type="ARBA" id="ARBA00004776"/>
    </source>
</evidence>
<dbReference type="AlphaFoldDB" id="A0A4R3NYF2"/>
<dbReference type="PANTHER" id="PTHR37425:SF1">
    <property type="entry name" value="OUTER MEMBRANE PROTEIN"/>
    <property type="match status" value="1"/>
</dbReference>
<feature type="compositionally biased region" description="Low complexity" evidence="12">
    <location>
        <begin position="263"/>
        <end position="282"/>
    </location>
</feature>
<dbReference type="GO" id="GO:0008237">
    <property type="term" value="F:metallopeptidase activity"/>
    <property type="evidence" value="ECO:0007669"/>
    <property type="project" value="UniProtKB-KW"/>
</dbReference>
<feature type="region of interest" description="Disordered" evidence="12">
    <location>
        <begin position="255"/>
        <end position="282"/>
    </location>
</feature>
<keyword evidence="8" id="KW-0482">Metalloprotease</keyword>
<comment type="caution">
    <text evidence="14">The sequence shown here is derived from an EMBL/GenBank/DDBJ whole genome shotgun (WGS) entry which is preliminary data.</text>
</comment>
<dbReference type="Pfam" id="PF05951">
    <property type="entry name" value="Peptidase_M15_2"/>
    <property type="match status" value="1"/>
</dbReference>
<evidence type="ECO:0000256" key="3">
    <source>
        <dbReference type="ARBA" id="ARBA00022670"/>
    </source>
</evidence>
<evidence type="ECO:0000256" key="6">
    <source>
        <dbReference type="ARBA" id="ARBA00022801"/>
    </source>
</evidence>
<evidence type="ECO:0000256" key="7">
    <source>
        <dbReference type="ARBA" id="ARBA00022833"/>
    </source>
</evidence>
<reference evidence="14 15" key="1">
    <citation type="submission" date="2019-03" db="EMBL/GenBank/DDBJ databases">
        <title>Freshwater and sediment microbial communities from various areas in North America, analyzing microbe dynamics in response to fracking.</title>
        <authorList>
            <person name="Lamendella R."/>
        </authorList>
    </citation>
    <scope>NUCLEOTIDE SEQUENCE [LARGE SCALE GENOMIC DNA]</scope>
    <source>
        <strain evidence="14 15">175.2</strain>
    </source>
</reference>
<dbReference type="Gene3D" id="3.30.1380.10">
    <property type="match status" value="1"/>
</dbReference>
<evidence type="ECO:0000256" key="5">
    <source>
        <dbReference type="ARBA" id="ARBA00022729"/>
    </source>
</evidence>
<feature type="region of interest" description="Disordered" evidence="12">
    <location>
        <begin position="228"/>
        <end position="247"/>
    </location>
</feature>
<sequence>MIIRPSCILFRRTLLALAIVATAFFAFGTAGARAETRTLKIYYIHTGEKAEITFKRNGRYDQKGLDKLNWFLRDWRRNEPTKMDPRLFDLVWEVYQRVGASDYINVVSAYRAPETNAMLRKNSSGVAKKSQHIQGRAMDFFIPGVPLAKLRATAMKLQRGGVGYYPRSGSPFVHLDVASVRAWPRMSRSQLSSLFPEGHTLHLPADGKPLPGYAEALAEYKAKGSVSGSEPVRVARASTNDDSDEDEGRTLLGMLFKRGGDGNQSSGASGSQSPSQNSAPAQRPVDILTAAVSFDNLDIPVPLSRPGGSEEGPGTALATALVDPNPIEDEAETDLALAANIPLPQERPATIVSSSDLSVSDVLVDEQLSGGSAERVEVASLEPGREPESVALALSSASVPVPSPRLAYAETGSSEGLSFDPSKGDAPSPLREPRRKAHSVLADKLEEMGDTTVVAVNEKDDFRAVFQPTVARLRAAVPEAPVKGERPVLPVEVALGTASAGYTGSISAVSGSSGSLSGQTNTVKSNKKTISEYFDAERF</sequence>
<evidence type="ECO:0000256" key="9">
    <source>
        <dbReference type="ARBA" id="ARBA00023316"/>
    </source>
</evidence>
<proteinExistence type="inferred from homology"/>
<evidence type="ECO:0000256" key="8">
    <source>
        <dbReference type="ARBA" id="ARBA00023049"/>
    </source>
</evidence>
<comment type="pathway">
    <text evidence="2">Cell wall biogenesis; cell wall polysaccharide biosynthesis.</text>
</comment>
<evidence type="ECO:0000256" key="11">
    <source>
        <dbReference type="ARBA" id="ARBA00093666"/>
    </source>
</evidence>
<dbReference type="GO" id="GO:0006508">
    <property type="term" value="P:proteolysis"/>
    <property type="evidence" value="ECO:0007669"/>
    <property type="project" value="UniProtKB-KW"/>
</dbReference>
<evidence type="ECO:0000256" key="13">
    <source>
        <dbReference type="SAM" id="SignalP"/>
    </source>
</evidence>
<dbReference type="CDD" id="cd14844">
    <property type="entry name" value="Zn-DD-carboxypeptidase_like"/>
    <property type="match status" value="1"/>
</dbReference>
<feature type="signal peptide" evidence="13">
    <location>
        <begin position="1"/>
        <end position="32"/>
    </location>
</feature>
<keyword evidence="3" id="KW-0645">Protease</keyword>
<evidence type="ECO:0000256" key="4">
    <source>
        <dbReference type="ARBA" id="ARBA00022723"/>
    </source>
</evidence>
<dbReference type="InterPro" id="IPR010275">
    <property type="entry name" value="MepK"/>
</dbReference>